<keyword evidence="1" id="KW-0732">Signal</keyword>
<keyword evidence="3" id="KW-1185">Reference proteome</keyword>
<evidence type="ECO:0000256" key="1">
    <source>
        <dbReference type="SAM" id="SignalP"/>
    </source>
</evidence>
<dbReference type="Gene3D" id="3.40.50.1110">
    <property type="entry name" value="SGNH hydrolase"/>
    <property type="match status" value="1"/>
</dbReference>
<protein>
    <recommendedName>
        <fullName evidence="4">SGNH hydrolase-type esterase domain-containing protein</fullName>
    </recommendedName>
</protein>
<sequence length="259" mass="29964">MIRKALFFLALIGCWGTLTVAEEAGKPKDPVLERIDFIYSEMTPLQWTPPADRWRHLNRTIDILRRGGTLRVVMLGDSIVNDTSRSAWEKLVERHYPGARIEKITSVRGSTGCWYYKDPAQLQEYVLKYHPDLLMIGGISHREDVESVREVIRWVRAELEPDPDILLMTPCFGHKDPRVDPEWTFEVPSDGDSFRTRLKRLAEEEKTGFLDMTGPWGQYIRTCGEDIHWFKRDIVHANARGEAILGRILEKFFAPSPIQ</sequence>
<evidence type="ECO:0008006" key="4">
    <source>
        <dbReference type="Google" id="ProtNLM"/>
    </source>
</evidence>
<evidence type="ECO:0000313" key="3">
    <source>
        <dbReference type="Proteomes" id="UP000215086"/>
    </source>
</evidence>
<feature type="chain" id="PRO_5012764229" description="SGNH hydrolase-type esterase domain-containing protein" evidence="1">
    <location>
        <begin position="21"/>
        <end position="259"/>
    </location>
</feature>
<dbReference type="OrthoDB" id="234896at2"/>
<accession>A0A286RJM6</accession>
<dbReference type="EMBL" id="CP018477">
    <property type="protein sequence ID" value="ASV76168.1"/>
    <property type="molecule type" value="Genomic_DNA"/>
</dbReference>
<evidence type="ECO:0000313" key="2">
    <source>
        <dbReference type="EMBL" id="ASV76168.1"/>
    </source>
</evidence>
<dbReference type="KEGG" id="ttf:THTE_3567"/>
<reference evidence="2 3" key="1">
    <citation type="journal article" name="Front. Microbiol.">
        <title>Sugar Metabolism of the First Thermophilic Planctomycete Thermogutta terrifontis: Comparative Genomic and Transcriptomic Approaches.</title>
        <authorList>
            <person name="Elcheninov A.G."/>
            <person name="Menzel P."/>
            <person name="Gudbergsdottir S.R."/>
            <person name="Slesarev A.I."/>
            <person name="Kadnikov V.V."/>
            <person name="Krogh A."/>
            <person name="Bonch-Osmolovskaya E.A."/>
            <person name="Peng X."/>
            <person name="Kublanov I.V."/>
        </authorList>
    </citation>
    <scope>NUCLEOTIDE SEQUENCE [LARGE SCALE GENOMIC DNA]</scope>
    <source>
        <strain evidence="2 3">R1</strain>
    </source>
</reference>
<dbReference type="GO" id="GO:0016788">
    <property type="term" value="F:hydrolase activity, acting on ester bonds"/>
    <property type="evidence" value="ECO:0007669"/>
    <property type="project" value="UniProtKB-ARBA"/>
</dbReference>
<organism evidence="2 3">
    <name type="scientific">Thermogutta terrifontis</name>
    <dbReference type="NCBI Taxonomy" id="1331910"/>
    <lineage>
        <taxon>Bacteria</taxon>
        <taxon>Pseudomonadati</taxon>
        <taxon>Planctomycetota</taxon>
        <taxon>Planctomycetia</taxon>
        <taxon>Pirellulales</taxon>
        <taxon>Thermoguttaceae</taxon>
        <taxon>Thermogutta</taxon>
    </lineage>
</organism>
<dbReference type="SUPFAM" id="SSF52266">
    <property type="entry name" value="SGNH hydrolase"/>
    <property type="match status" value="1"/>
</dbReference>
<feature type="signal peptide" evidence="1">
    <location>
        <begin position="1"/>
        <end position="20"/>
    </location>
</feature>
<dbReference type="InterPro" id="IPR036514">
    <property type="entry name" value="SGNH_hydro_sf"/>
</dbReference>
<dbReference type="AlphaFoldDB" id="A0A286RJM6"/>
<proteinExistence type="predicted"/>
<name>A0A286RJM6_9BACT</name>
<gene>
    <name evidence="2" type="ORF">THTE_3567</name>
</gene>
<dbReference type="Proteomes" id="UP000215086">
    <property type="component" value="Chromosome"/>
</dbReference>
<dbReference type="RefSeq" id="WP_095416017.1">
    <property type="nucleotide sequence ID" value="NZ_CP018477.1"/>
</dbReference>